<feature type="region of interest" description="Disordered" evidence="5">
    <location>
        <begin position="264"/>
        <end position="287"/>
    </location>
</feature>
<evidence type="ECO:0000256" key="2">
    <source>
        <dbReference type="ARBA" id="ARBA00022692"/>
    </source>
</evidence>
<reference evidence="7 8" key="1">
    <citation type="submission" date="2016-10" db="EMBL/GenBank/DDBJ databases">
        <title>Proteomics and genomics reveal pathogen-plant mechanisms compatible with a hemibiotrophic lifestyle of Diplodia corticola.</title>
        <authorList>
            <person name="Fernandes I."/>
            <person name="De Jonge R."/>
            <person name="Van De Peer Y."/>
            <person name="Devreese B."/>
            <person name="Alves A."/>
            <person name="Esteves A.C."/>
        </authorList>
    </citation>
    <scope>NUCLEOTIDE SEQUENCE [LARGE SCALE GENOMIC DNA]</scope>
    <source>
        <strain evidence="7 8">CBS 112549</strain>
    </source>
</reference>
<keyword evidence="4 6" id="KW-0472">Membrane</keyword>
<dbReference type="Proteomes" id="UP000183809">
    <property type="component" value="Unassembled WGS sequence"/>
</dbReference>
<evidence type="ECO:0000256" key="5">
    <source>
        <dbReference type="SAM" id="MobiDB-lite"/>
    </source>
</evidence>
<feature type="transmembrane region" description="Helical" evidence="6">
    <location>
        <begin position="156"/>
        <end position="179"/>
    </location>
</feature>
<sequence length="287" mass="32231">MPASTTDHYYDHYKPSLPAGAIFTALFAISTVLHAWQLIRTRTWYFTPFVIGGTFEVIGYVSRVVASVQYPNSAKLPYILQAVLLLLAPALFAASIYMVLGRIIRVTGGEAYSLVRVNWLTKIFVFGDILSFLIQGVGGGMLASADTAKQRDHGQLFITIGLIVQIIFFGLFILTTIHYNWRLSKAPTDASRTTAVSWQMYLIVLYVSNGLIMIRSIFRLVEYVQGEDGELLSKEVYLYIFDAVLMFLSMATFNWKHPSSLIPGKKKDQPDLEVSSGSFLMQERGRK</sequence>
<protein>
    <submittedName>
        <fullName evidence="7">Rta-like protein</fullName>
    </submittedName>
</protein>
<organism evidence="7 8">
    <name type="scientific">Diplodia corticola</name>
    <dbReference type="NCBI Taxonomy" id="236234"/>
    <lineage>
        <taxon>Eukaryota</taxon>
        <taxon>Fungi</taxon>
        <taxon>Dikarya</taxon>
        <taxon>Ascomycota</taxon>
        <taxon>Pezizomycotina</taxon>
        <taxon>Dothideomycetes</taxon>
        <taxon>Dothideomycetes incertae sedis</taxon>
        <taxon>Botryosphaeriales</taxon>
        <taxon>Botryosphaeriaceae</taxon>
        <taxon>Diplodia</taxon>
    </lineage>
</organism>
<dbReference type="RefSeq" id="XP_020128011.1">
    <property type="nucleotide sequence ID" value="XM_020276242.1"/>
</dbReference>
<dbReference type="GeneID" id="31016503"/>
<dbReference type="PANTHER" id="PTHR31465:SF35">
    <property type="entry name" value="RTA1 DOMAIN PROTEIN-RELATED"/>
    <property type="match status" value="1"/>
</dbReference>
<feature type="transmembrane region" description="Helical" evidence="6">
    <location>
        <begin position="78"/>
        <end position="100"/>
    </location>
</feature>
<dbReference type="EMBL" id="MNUE01000045">
    <property type="protein sequence ID" value="OJD31751.1"/>
    <property type="molecule type" value="Genomic_DNA"/>
</dbReference>
<dbReference type="OrthoDB" id="3358017at2759"/>
<evidence type="ECO:0000313" key="8">
    <source>
        <dbReference type="Proteomes" id="UP000183809"/>
    </source>
</evidence>
<evidence type="ECO:0000313" key="7">
    <source>
        <dbReference type="EMBL" id="OJD31751.1"/>
    </source>
</evidence>
<feature type="transmembrane region" description="Helical" evidence="6">
    <location>
        <begin position="200"/>
        <end position="221"/>
    </location>
</feature>
<dbReference type="AlphaFoldDB" id="A0A1J9RTK4"/>
<feature type="transmembrane region" description="Helical" evidence="6">
    <location>
        <begin position="236"/>
        <end position="255"/>
    </location>
</feature>
<evidence type="ECO:0000256" key="4">
    <source>
        <dbReference type="ARBA" id="ARBA00023136"/>
    </source>
</evidence>
<feature type="transmembrane region" description="Helical" evidence="6">
    <location>
        <begin position="120"/>
        <end position="144"/>
    </location>
</feature>
<feature type="transmembrane region" description="Helical" evidence="6">
    <location>
        <begin position="43"/>
        <end position="66"/>
    </location>
</feature>
<keyword evidence="2 6" id="KW-0812">Transmembrane</keyword>
<keyword evidence="8" id="KW-1185">Reference proteome</keyword>
<keyword evidence="3 6" id="KW-1133">Transmembrane helix</keyword>
<dbReference type="GO" id="GO:0016020">
    <property type="term" value="C:membrane"/>
    <property type="evidence" value="ECO:0007669"/>
    <property type="project" value="UniProtKB-SubCell"/>
</dbReference>
<dbReference type="STRING" id="236234.A0A1J9RTK4"/>
<accession>A0A1J9RTK4</accession>
<feature type="transmembrane region" description="Helical" evidence="6">
    <location>
        <begin position="17"/>
        <end position="36"/>
    </location>
</feature>
<dbReference type="PANTHER" id="PTHR31465">
    <property type="entry name" value="PROTEIN RTA1-RELATED"/>
    <property type="match status" value="1"/>
</dbReference>
<proteinExistence type="predicted"/>
<comment type="caution">
    <text evidence="7">The sequence shown here is derived from an EMBL/GenBank/DDBJ whole genome shotgun (WGS) entry which is preliminary data.</text>
</comment>
<gene>
    <name evidence="7" type="ORF">BKCO1_4500079</name>
</gene>
<dbReference type="Pfam" id="PF04479">
    <property type="entry name" value="RTA1"/>
    <property type="match status" value="1"/>
</dbReference>
<evidence type="ECO:0000256" key="6">
    <source>
        <dbReference type="SAM" id="Phobius"/>
    </source>
</evidence>
<evidence type="ECO:0000256" key="3">
    <source>
        <dbReference type="ARBA" id="ARBA00022989"/>
    </source>
</evidence>
<dbReference type="InterPro" id="IPR007568">
    <property type="entry name" value="RTA1"/>
</dbReference>
<comment type="subcellular location">
    <subcellularLocation>
        <location evidence="1">Membrane</location>
        <topology evidence="1">Multi-pass membrane protein</topology>
    </subcellularLocation>
</comment>
<name>A0A1J9RTK4_9PEZI</name>
<evidence type="ECO:0000256" key="1">
    <source>
        <dbReference type="ARBA" id="ARBA00004141"/>
    </source>
</evidence>